<dbReference type="GeneID" id="39847414"/>
<protein>
    <submittedName>
        <fullName evidence="2">Metal-dependent hydrolase</fullName>
    </submittedName>
</protein>
<dbReference type="AlphaFoldDB" id="A0A4D6HCF9"/>
<evidence type="ECO:0000256" key="1">
    <source>
        <dbReference type="SAM" id="Phobius"/>
    </source>
</evidence>
<dbReference type="STRING" id="1457250.GCA_000755225_00275"/>
<accession>A0A4D6HCF9</accession>
<evidence type="ECO:0000313" key="3">
    <source>
        <dbReference type="Proteomes" id="UP000296706"/>
    </source>
</evidence>
<gene>
    <name evidence="2" type="ORF">DV733_06080</name>
</gene>
<keyword evidence="1" id="KW-0472">Membrane</keyword>
<keyword evidence="2" id="KW-0378">Hydrolase</keyword>
<evidence type="ECO:0000313" key="2">
    <source>
        <dbReference type="EMBL" id="QCC50838.1"/>
    </source>
</evidence>
<dbReference type="Proteomes" id="UP000296706">
    <property type="component" value="Chromosome"/>
</dbReference>
<dbReference type="GO" id="GO:0016787">
    <property type="term" value="F:hydrolase activity"/>
    <property type="evidence" value="ECO:0007669"/>
    <property type="project" value="UniProtKB-KW"/>
</dbReference>
<dbReference type="EMBL" id="CP031310">
    <property type="protein sequence ID" value="QCC50838.1"/>
    <property type="molecule type" value="Genomic_DNA"/>
</dbReference>
<organism evidence="2 3">
    <name type="scientific">Halapricum salinum</name>
    <dbReference type="NCBI Taxonomy" id="1457250"/>
    <lineage>
        <taxon>Archaea</taxon>
        <taxon>Methanobacteriati</taxon>
        <taxon>Methanobacteriota</taxon>
        <taxon>Stenosarchaea group</taxon>
        <taxon>Halobacteria</taxon>
        <taxon>Halobacteriales</taxon>
        <taxon>Haloarculaceae</taxon>
        <taxon>Halapricum</taxon>
    </lineage>
</organism>
<feature type="transmembrane region" description="Helical" evidence="1">
    <location>
        <begin position="59"/>
        <end position="77"/>
    </location>
</feature>
<feature type="transmembrane region" description="Helical" evidence="1">
    <location>
        <begin position="28"/>
        <end position="47"/>
    </location>
</feature>
<keyword evidence="1" id="KW-0812">Transmembrane</keyword>
<sequence>MVDVLGHLAVGLLCTVPAWVYWREEVAFTFVAVVLGAVIVPDIDLYLPWVRHHGPTHTVLFATIVAIVGGTVFARVAPRLLRVELRDDLRRAVPLGLFGFAASALLVGGAGHVVVDSLSTSTAGQPVRPLWPLVERSSSVHVLRRFSAPLWNGIPFALGLSLHVGVLLPSVPRSMLLDV</sequence>
<feature type="transmembrane region" description="Helical" evidence="1">
    <location>
        <begin position="150"/>
        <end position="171"/>
    </location>
</feature>
<keyword evidence="3" id="KW-1185">Reference proteome</keyword>
<reference evidence="2 3" key="1">
    <citation type="journal article" date="2019" name="Nat. Commun.">
        <title>A new type of DNA phosphorothioation-based antiviral system in archaea.</title>
        <authorList>
            <person name="Xiong L."/>
            <person name="Liu S."/>
            <person name="Chen S."/>
            <person name="Xiao Y."/>
            <person name="Zhu B."/>
            <person name="Gao Y."/>
            <person name="Zhang Y."/>
            <person name="Chen B."/>
            <person name="Luo J."/>
            <person name="Deng Z."/>
            <person name="Chen X."/>
            <person name="Wang L."/>
            <person name="Chen S."/>
        </authorList>
    </citation>
    <scope>NUCLEOTIDE SEQUENCE [LARGE SCALE GENOMIC DNA]</scope>
    <source>
        <strain evidence="2 3">CBA1105</strain>
    </source>
</reference>
<name>A0A4D6HCF9_9EURY</name>
<keyword evidence="1" id="KW-1133">Transmembrane helix</keyword>
<dbReference type="RefSeq" id="WP_049995603.1">
    <property type="nucleotide sequence ID" value="NZ_CP031310.1"/>
</dbReference>
<dbReference type="Pfam" id="PF04307">
    <property type="entry name" value="YdjM"/>
    <property type="match status" value="1"/>
</dbReference>
<dbReference type="KEGG" id="hsn:DV733_06080"/>
<dbReference type="InterPro" id="IPR007404">
    <property type="entry name" value="YdjM-like"/>
</dbReference>
<feature type="transmembrane region" description="Helical" evidence="1">
    <location>
        <begin position="97"/>
        <end position="115"/>
    </location>
</feature>
<proteinExistence type="predicted"/>
<dbReference type="OrthoDB" id="328023at2157"/>